<reference evidence="2 3" key="1">
    <citation type="submission" date="2019-08" db="EMBL/GenBank/DDBJ databases">
        <title>Whole-genome Sequencing of e-waste polymer degrading bacterium Pseudomonas sp. strain PE08.</title>
        <authorList>
            <person name="Kirdat K."/>
            <person name="Debbarma P."/>
            <person name="Narawade N."/>
            <person name="Suyal D."/>
            <person name="Thorat V."/>
            <person name="Shouche Y."/>
            <person name="Goel R."/>
            <person name="Yadav A."/>
        </authorList>
    </citation>
    <scope>NUCLEOTIDE SEQUENCE [LARGE SCALE GENOMIC DNA]</scope>
    <source>
        <strain evidence="2 3">PE08</strain>
    </source>
</reference>
<proteinExistence type="predicted"/>
<dbReference type="AlphaFoldDB" id="A0A5J6QPH1"/>
<evidence type="ECO:0000256" key="1">
    <source>
        <dbReference type="SAM" id="Phobius"/>
    </source>
</evidence>
<keyword evidence="3" id="KW-1185">Reference proteome</keyword>
<dbReference type="EMBL" id="CP043311">
    <property type="protein sequence ID" value="QEY64698.1"/>
    <property type="molecule type" value="Genomic_DNA"/>
</dbReference>
<feature type="transmembrane region" description="Helical" evidence="1">
    <location>
        <begin position="12"/>
        <end position="31"/>
    </location>
</feature>
<accession>A0A5J6QPH1</accession>
<organism evidence="2 3">
    <name type="scientific">Metapseudomonas lalkuanensis</name>
    <dbReference type="NCBI Taxonomy" id="2604832"/>
    <lineage>
        <taxon>Bacteria</taxon>
        <taxon>Pseudomonadati</taxon>
        <taxon>Pseudomonadota</taxon>
        <taxon>Gammaproteobacteria</taxon>
        <taxon>Pseudomonadales</taxon>
        <taxon>Pseudomonadaceae</taxon>
        <taxon>Metapseudomonas</taxon>
    </lineage>
</organism>
<dbReference type="KEGG" id="plal:FXN65_22480"/>
<keyword evidence="1" id="KW-0472">Membrane</keyword>
<evidence type="ECO:0000313" key="3">
    <source>
        <dbReference type="Proteomes" id="UP000327179"/>
    </source>
</evidence>
<dbReference type="Proteomes" id="UP000327179">
    <property type="component" value="Chromosome"/>
</dbReference>
<protein>
    <submittedName>
        <fullName evidence="2">Uncharacterized protein</fullName>
    </submittedName>
</protein>
<keyword evidence="1" id="KW-0812">Transmembrane</keyword>
<gene>
    <name evidence="2" type="ORF">FXN65_22480</name>
</gene>
<keyword evidence="1" id="KW-1133">Transmembrane helix</keyword>
<name>A0A5J6QPH1_9GAMM</name>
<evidence type="ECO:0000313" key="2">
    <source>
        <dbReference type="EMBL" id="QEY64698.1"/>
    </source>
</evidence>
<sequence>MADPLAGWAHGLLPVMAPCLQCTLVITDCLVRRKRPTTDQGRLPATVPDGPHALYCRAFLACKRAGSWSGASLMFPPRGAPT</sequence>